<name>A0A840E153_9BACT</name>
<dbReference type="PANTHER" id="PTHR42832">
    <property type="entry name" value="AMINO ACID AMINOTRANSFERASE"/>
    <property type="match status" value="1"/>
</dbReference>
<feature type="domain" description="Aminotransferase class I/classII large" evidence="5">
    <location>
        <begin position="43"/>
        <end position="392"/>
    </location>
</feature>
<dbReference type="GO" id="GO:0030170">
    <property type="term" value="F:pyridoxal phosphate binding"/>
    <property type="evidence" value="ECO:0007669"/>
    <property type="project" value="InterPro"/>
</dbReference>
<comment type="similarity">
    <text evidence="4">Belongs to the class-I pyridoxal-phosphate-dependent aminotransferase family.</text>
</comment>
<dbReference type="Pfam" id="PF00155">
    <property type="entry name" value="Aminotran_1_2"/>
    <property type="match status" value="1"/>
</dbReference>
<dbReference type="InterPro" id="IPR015421">
    <property type="entry name" value="PyrdxlP-dep_Trfase_major"/>
</dbReference>
<dbReference type="GO" id="GO:0008483">
    <property type="term" value="F:transaminase activity"/>
    <property type="evidence" value="ECO:0007669"/>
    <property type="project" value="UniProtKB-KW"/>
</dbReference>
<dbReference type="Gene3D" id="3.90.1150.10">
    <property type="entry name" value="Aspartate Aminotransferase, domain 1"/>
    <property type="match status" value="1"/>
</dbReference>
<dbReference type="Gene3D" id="3.40.640.10">
    <property type="entry name" value="Type I PLP-dependent aspartate aminotransferase-like (Major domain)"/>
    <property type="match status" value="1"/>
</dbReference>
<dbReference type="InterPro" id="IPR050881">
    <property type="entry name" value="LL-DAP_aminotransferase"/>
</dbReference>
<comment type="caution">
    <text evidence="6">The sequence shown here is derived from an EMBL/GenBank/DDBJ whole genome shotgun (WGS) entry which is preliminary data.</text>
</comment>
<dbReference type="CDD" id="cd00609">
    <property type="entry name" value="AAT_like"/>
    <property type="match status" value="1"/>
</dbReference>
<keyword evidence="7" id="KW-1185">Reference proteome</keyword>
<gene>
    <name evidence="6" type="ORF">GGR28_000284</name>
</gene>
<dbReference type="Proteomes" id="UP000576209">
    <property type="component" value="Unassembled WGS sequence"/>
</dbReference>
<dbReference type="InterPro" id="IPR015422">
    <property type="entry name" value="PyrdxlP-dep_Trfase_small"/>
</dbReference>
<dbReference type="AlphaFoldDB" id="A0A840E153"/>
<evidence type="ECO:0000256" key="2">
    <source>
        <dbReference type="ARBA" id="ARBA00022576"/>
    </source>
</evidence>
<evidence type="ECO:0000256" key="3">
    <source>
        <dbReference type="ARBA" id="ARBA00022679"/>
    </source>
</evidence>
<evidence type="ECO:0000256" key="4">
    <source>
        <dbReference type="RuleBase" id="RU000481"/>
    </source>
</evidence>
<evidence type="ECO:0000256" key="1">
    <source>
        <dbReference type="ARBA" id="ARBA00001933"/>
    </source>
</evidence>
<accession>A0A840E153</accession>
<proteinExistence type="inferred from homology"/>
<sequence length="409" mass="44878">MKKANTIPAVRPVIPVSDRLGDTKEYYFSTKLREIAALRAAGKDILNLGIGSPDLPPAPEVVAALTESARSEDAHGYQPYVGRPELRTAFSSWYARYFGVTLDPDTELLPLMGSKEGIMHISMAFLNPGDEVLVPNPGYPTYRSATELAGGVVRSYDLSAASDWLPDLEVLESAGLDRVKIMWINYPHMPTGATAPPDFFPRLVDFARRNGILLVNDNPYAFILTDSVQSLLSVPGAREVALELSSLSKAQNMAGWRVGVLAGAEEYLQTVLRFKSNMDSGMFLPVQRAAAVALGLGEDWYTKLNETYRRRQQVAFRIMDTLGCTYDRQQVGLFVWAKCAGSTDGYGTCDRALYDHDVFLTPGGIFGSAGEQYVRISLCSTEAELLQALDRLAVSAASDDSQPESRHSW</sequence>
<organism evidence="6 7">
    <name type="scientific">Neolewinella aquimaris</name>
    <dbReference type="NCBI Taxonomy" id="1835722"/>
    <lineage>
        <taxon>Bacteria</taxon>
        <taxon>Pseudomonadati</taxon>
        <taxon>Bacteroidota</taxon>
        <taxon>Saprospiria</taxon>
        <taxon>Saprospirales</taxon>
        <taxon>Lewinellaceae</taxon>
        <taxon>Neolewinella</taxon>
    </lineage>
</organism>
<dbReference type="InterPro" id="IPR004838">
    <property type="entry name" value="NHTrfase_class1_PyrdxlP-BS"/>
</dbReference>
<protein>
    <recommendedName>
        <fullName evidence="4">Aminotransferase</fullName>
        <ecNumber evidence="4">2.6.1.-</ecNumber>
    </recommendedName>
</protein>
<dbReference type="PANTHER" id="PTHR42832:SF3">
    <property type="entry name" value="L-GLUTAMINE--4-(METHYLSULFANYL)-2-OXOBUTANOATE AMINOTRANSFERASE"/>
    <property type="match status" value="1"/>
</dbReference>
<dbReference type="RefSeq" id="WP_183493927.1">
    <property type="nucleotide sequence ID" value="NZ_JACIFF010000001.1"/>
</dbReference>
<dbReference type="SUPFAM" id="SSF53383">
    <property type="entry name" value="PLP-dependent transferases"/>
    <property type="match status" value="1"/>
</dbReference>
<reference evidence="6 7" key="1">
    <citation type="submission" date="2020-08" db="EMBL/GenBank/DDBJ databases">
        <title>Genomic Encyclopedia of Type Strains, Phase IV (KMG-IV): sequencing the most valuable type-strain genomes for metagenomic binning, comparative biology and taxonomic classification.</title>
        <authorList>
            <person name="Goeker M."/>
        </authorList>
    </citation>
    <scope>NUCLEOTIDE SEQUENCE [LARGE SCALE GENOMIC DNA]</scope>
    <source>
        <strain evidence="6 7">DSM 105137</strain>
    </source>
</reference>
<dbReference type="EC" id="2.6.1.-" evidence="4"/>
<dbReference type="EMBL" id="JACIFF010000001">
    <property type="protein sequence ID" value="MBB4077683.1"/>
    <property type="molecule type" value="Genomic_DNA"/>
</dbReference>
<dbReference type="InterPro" id="IPR015424">
    <property type="entry name" value="PyrdxlP-dep_Trfase"/>
</dbReference>
<dbReference type="PROSITE" id="PS00105">
    <property type="entry name" value="AA_TRANSFER_CLASS_1"/>
    <property type="match status" value="1"/>
</dbReference>
<dbReference type="InterPro" id="IPR004839">
    <property type="entry name" value="Aminotransferase_I/II_large"/>
</dbReference>
<evidence type="ECO:0000313" key="6">
    <source>
        <dbReference type="EMBL" id="MBB4077683.1"/>
    </source>
</evidence>
<evidence type="ECO:0000313" key="7">
    <source>
        <dbReference type="Proteomes" id="UP000576209"/>
    </source>
</evidence>
<evidence type="ECO:0000259" key="5">
    <source>
        <dbReference type="Pfam" id="PF00155"/>
    </source>
</evidence>
<keyword evidence="2 4" id="KW-0032">Aminotransferase</keyword>
<comment type="cofactor">
    <cofactor evidence="1 4">
        <name>pyridoxal 5'-phosphate</name>
        <dbReference type="ChEBI" id="CHEBI:597326"/>
    </cofactor>
</comment>
<keyword evidence="3 4" id="KW-0808">Transferase</keyword>